<dbReference type="InterPro" id="IPR001753">
    <property type="entry name" value="Enoyl-CoA_hydra/iso"/>
</dbReference>
<dbReference type="Pfam" id="PF00378">
    <property type="entry name" value="ECH_1"/>
    <property type="match status" value="1"/>
</dbReference>
<protein>
    <submittedName>
        <fullName evidence="4">Enoyl-CoA hydratase-related protein</fullName>
    </submittedName>
</protein>
<dbReference type="Gene3D" id="1.10.12.10">
    <property type="entry name" value="Lyase 2-enoyl-coa Hydratase, Chain A, domain 2"/>
    <property type="match status" value="1"/>
</dbReference>
<comment type="similarity">
    <text evidence="1">Belongs to the enoyl-CoA hydratase/isomerase family.</text>
</comment>
<dbReference type="RefSeq" id="WP_248812352.1">
    <property type="nucleotide sequence ID" value="NZ_JALKFT010000016.1"/>
</dbReference>
<evidence type="ECO:0000256" key="3">
    <source>
        <dbReference type="ARBA" id="ARBA00023239"/>
    </source>
</evidence>
<dbReference type="CDD" id="cd06558">
    <property type="entry name" value="crotonase-like"/>
    <property type="match status" value="1"/>
</dbReference>
<accession>A0ABT0K1D3</accession>
<dbReference type="EMBL" id="JALKFT010000016">
    <property type="protein sequence ID" value="MCK9877344.1"/>
    <property type="molecule type" value="Genomic_DNA"/>
</dbReference>
<proteinExistence type="inferred from homology"/>
<organism evidence="4 5">
    <name type="scientific">Frankia umida</name>
    <dbReference type="NCBI Taxonomy" id="573489"/>
    <lineage>
        <taxon>Bacteria</taxon>
        <taxon>Bacillati</taxon>
        <taxon>Actinomycetota</taxon>
        <taxon>Actinomycetes</taxon>
        <taxon>Frankiales</taxon>
        <taxon>Frankiaceae</taxon>
        <taxon>Frankia</taxon>
    </lineage>
</organism>
<evidence type="ECO:0000256" key="2">
    <source>
        <dbReference type="ARBA" id="ARBA00023098"/>
    </source>
</evidence>
<keyword evidence="3" id="KW-0456">Lyase</keyword>
<dbReference type="InterPro" id="IPR014748">
    <property type="entry name" value="Enoyl-CoA_hydra_C"/>
</dbReference>
<dbReference type="PANTHER" id="PTHR11941:SF169">
    <property type="entry name" value="(7AS)-7A-METHYL-1,5-DIOXO-2,3,5,6,7,7A-HEXAHYDRO-1H-INDENE-CARBOXYL-COA HYDROLASE"/>
    <property type="match status" value="1"/>
</dbReference>
<dbReference type="Proteomes" id="UP001201873">
    <property type="component" value="Unassembled WGS sequence"/>
</dbReference>
<dbReference type="InterPro" id="IPR029045">
    <property type="entry name" value="ClpP/crotonase-like_dom_sf"/>
</dbReference>
<keyword evidence="2" id="KW-0443">Lipid metabolism</keyword>
<keyword evidence="5" id="KW-1185">Reference proteome</keyword>
<evidence type="ECO:0000313" key="4">
    <source>
        <dbReference type="EMBL" id="MCK9877344.1"/>
    </source>
</evidence>
<name>A0ABT0K1D3_9ACTN</name>
<reference evidence="4 5" key="1">
    <citation type="submission" date="2022-04" db="EMBL/GenBank/DDBJ databases">
        <title>Genome diversity in the genus Frankia.</title>
        <authorList>
            <person name="Carlos-Shanley C."/>
            <person name="Hahn D."/>
        </authorList>
    </citation>
    <scope>NUCLEOTIDE SEQUENCE [LARGE SCALE GENOMIC DNA]</scope>
    <source>
        <strain evidence="4 5">Ag45/Mut15</strain>
    </source>
</reference>
<evidence type="ECO:0000313" key="5">
    <source>
        <dbReference type="Proteomes" id="UP001201873"/>
    </source>
</evidence>
<evidence type="ECO:0000256" key="1">
    <source>
        <dbReference type="ARBA" id="ARBA00005254"/>
    </source>
</evidence>
<gene>
    <name evidence="4" type="ORF">MXD59_16465</name>
</gene>
<dbReference type="Gene3D" id="3.90.226.10">
    <property type="entry name" value="2-enoyl-CoA Hydratase, Chain A, domain 1"/>
    <property type="match status" value="1"/>
</dbReference>
<dbReference type="SUPFAM" id="SSF52096">
    <property type="entry name" value="ClpP/crotonase"/>
    <property type="match status" value="1"/>
</dbReference>
<comment type="caution">
    <text evidence="4">The sequence shown here is derived from an EMBL/GenBank/DDBJ whole genome shotgun (WGS) entry which is preliminary data.</text>
</comment>
<dbReference type="PANTHER" id="PTHR11941">
    <property type="entry name" value="ENOYL-COA HYDRATASE-RELATED"/>
    <property type="match status" value="1"/>
</dbReference>
<sequence length="268" mass="27981">MTTATDATGEQELLFERRGPILILRLNRPASRNALTGELVADLGSALLDAENDPDIRVVVLTATGDRAFCVGMDLKVFSSGVKAERSERQKAGLAAFRRMVRGQITVPLIGAANGTAVGGGLELLLSCDLVVVSAQGKYGLPEVKRGLIASGGGVAYVGSRLPLALALELALTGDYVDGTRVHALGLANRVVPAEQVLDAALALAEPIAANGPLAVAATKEAVRLAAGESAALFDRLTELEKVVFASDDAKEGARAFLEKRTPRWTGR</sequence>